<dbReference type="InterPro" id="IPR005828">
    <property type="entry name" value="MFS_sugar_transport-like"/>
</dbReference>
<protein>
    <submittedName>
        <fullName evidence="11">Sugar porter (SP) family MFS transporter</fullName>
    </submittedName>
</protein>
<dbReference type="InterPro" id="IPR036259">
    <property type="entry name" value="MFS_trans_sf"/>
</dbReference>
<dbReference type="RefSeq" id="WP_209901207.1">
    <property type="nucleotide sequence ID" value="NZ_BAAAJW010000010.1"/>
</dbReference>
<dbReference type="Pfam" id="PF00083">
    <property type="entry name" value="Sugar_tr"/>
    <property type="match status" value="1"/>
</dbReference>
<dbReference type="Gene3D" id="1.20.1250.20">
    <property type="entry name" value="MFS general substrate transporter like domains"/>
    <property type="match status" value="2"/>
</dbReference>
<reference evidence="11 12" key="1">
    <citation type="submission" date="2021-03" db="EMBL/GenBank/DDBJ databases">
        <title>Sequencing the genomes of 1000 actinobacteria strains.</title>
        <authorList>
            <person name="Klenk H.-P."/>
        </authorList>
    </citation>
    <scope>NUCLEOTIDE SEQUENCE [LARGE SCALE GENOMIC DNA]</scope>
    <source>
        <strain evidence="11 12">DSM 14566</strain>
    </source>
</reference>
<keyword evidence="5 9" id="KW-1133">Transmembrane helix</keyword>
<feature type="transmembrane region" description="Helical" evidence="9">
    <location>
        <begin position="47"/>
        <end position="64"/>
    </location>
</feature>
<keyword evidence="4 9" id="KW-0812">Transmembrane</keyword>
<dbReference type="PANTHER" id="PTHR48020:SF12">
    <property type="entry name" value="PROTON MYO-INOSITOL COTRANSPORTER"/>
    <property type="match status" value="1"/>
</dbReference>
<feature type="domain" description="Major facilitator superfamily (MFS) profile" evidence="10">
    <location>
        <begin position="51"/>
        <end position="483"/>
    </location>
</feature>
<feature type="transmembrane region" description="Helical" evidence="9">
    <location>
        <begin position="80"/>
        <end position="103"/>
    </location>
</feature>
<feature type="region of interest" description="Disordered" evidence="8">
    <location>
        <begin position="1"/>
        <end position="32"/>
    </location>
</feature>
<feature type="transmembrane region" description="Helical" evidence="9">
    <location>
        <begin position="428"/>
        <end position="451"/>
    </location>
</feature>
<comment type="subcellular location">
    <subcellularLocation>
        <location evidence="1">Cell membrane</location>
        <topology evidence="1">Multi-pass membrane protein</topology>
    </subcellularLocation>
</comment>
<dbReference type="Proteomes" id="UP001519290">
    <property type="component" value="Unassembled WGS sequence"/>
</dbReference>
<evidence type="ECO:0000313" key="12">
    <source>
        <dbReference type="Proteomes" id="UP001519290"/>
    </source>
</evidence>
<evidence type="ECO:0000256" key="2">
    <source>
        <dbReference type="ARBA" id="ARBA00010992"/>
    </source>
</evidence>
<evidence type="ECO:0000256" key="7">
    <source>
        <dbReference type="RuleBase" id="RU003346"/>
    </source>
</evidence>
<accession>A0ABS4X066</accession>
<evidence type="ECO:0000256" key="6">
    <source>
        <dbReference type="ARBA" id="ARBA00023136"/>
    </source>
</evidence>
<comment type="caution">
    <text evidence="11">The sequence shown here is derived from an EMBL/GenBank/DDBJ whole genome shotgun (WGS) entry which is preliminary data.</text>
</comment>
<feature type="transmembrane region" description="Helical" evidence="9">
    <location>
        <begin position="288"/>
        <end position="311"/>
    </location>
</feature>
<feature type="transmembrane region" description="Helical" evidence="9">
    <location>
        <begin position="208"/>
        <end position="225"/>
    </location>
</feature>
<keyword evidence="3 7" id="KW-0813">Transport</keyword>
<evidence type="ECO:0000256" key="4">
    <source>
        <dbReference type="ARBA" id="ARBA00022692"/>
    </source>
</evidence>
<dbReference type="NCBIfam" id="TIGR00879">
    <property type="entry name" value="SP"/>
    <property type="match status" value="1"/>
</dbReference>
<evidence type="ECO:0000259" key="10">
    <source>
        <dbReference type="PROSITE" id="PS50850"/>
    </source>
</evidence>
<feature type="transmembrane region" description="Helical" evidence="9">
    <location>
        <begin position="457"/>
        <end position="475"/>
    </location>
</feature>
<proteinExistence type="inferred from homology"/>
<dbReference type="PROSITE" id="PS50850">
    <property type="entry name" value="MFS"/>
    <property type="match status" value="1"/>
</dbReference>
<organism evidence="11 12">
    <name type="scientific">Brachybacterium sacelli</name>
    <dbReference type="NCBI Taxonomy" id="173364"/>
    <lineage>
        <taxon>Bacteria</taxon>
        <taxon>Bacillati</taxon>
        <taxon>Actinomycetota</taxon>
        <taxon>Actinomycetes</taxon>
        <taxon>Micrococcales</taxon>
        <taxon>Dermabacteraceae</taxon>
        <taxon>Brachybacterium</taxon>
    </lineage>
</organism>
<feature type="transmembrane region" description="Helical" evidence="9">
    <location>
        <begin position="331"/>
        <end position="352"/>
    </location>
</feature>
<dbReference type="PROSITE" id="PS00217">
    <property type="entry name" value="SUGAR_TRANSPORT_2"/>
    <property type="match status" value="1"/>
</dbReference>
<dbReference type="PANTHER" id="PTHR48020">
    <property type="entry name" value="PROTON MYO-INOSITOL COTRANSPORTER"/>
    <property type="match status" value="1"/>
</dbReference>
<feature type="transmembrane region" description="Helical" evidence="9">
    <location>
        <begin position="391"/>
        <end position="416"/>
    </location>
</feature>
<dbReference type="InterPro" id="IPR005829">
    <property type="entry name" value="Sugar_transporter_CS"/>
</dbReference>
<evidence type="ECO:0000256" key="5">
    <source>
        <dbReference type="ARBA" id="ARBA00022989"/>
    </source>
</evidence>
<name>A0ABS4X066_9MICO</name>
<dbReference type="PRINTS" id="PR00171">
    <property type="entry name" value="SUGRTRNSPORT"/>
</dbReference>
<evidence type="ECO:0000256" key="9">
    <source>
        <dbReference type="SAM" id="Phobius"/>
    </source>
</evidence>
<gene>
    <name evidence="11" type="ORF">JOF43_001740</name>
</gene>
<feature type="transmembrane region" description="Helical" evidence="9">
    <location>
        <begin position="364"/>
        <end position="385"/>
    </location>
</feature>
<evidence type="ECO:0000313" key="11">
    <source>
        <dbReference type="EMBL" id="MBP2381783.1"/>
    </source>
</evidence>
<keyword evidence="12" id="KW-1185">Reference proteome</keyword>
<comment type="similarity">
    <text evidence="2 7">Belongs to the major facilitator superfamily. Sugar transporter (TC 2.A.1.1) family.</text>
</comment>
<feature type="transmembrane region" description="Helical" evidence="9">
    <location>
        <begin position="174"/>
        <end position="196"/>
    </location>
</feature>
<evidence type="ECO:0000256" key="3">
    <source>
        <dbReference type="ARBA" id="ARBA00022448"/>
    </source>
</evidence>
<keyword evidence="6 9" id="KW-0472">Membrane</keyword>
<dbReference type="InterPro" id="IPR050814">
    <property type="entry name" value="Myo-inositol_Transporter"/>
</dbReference>
<dbReference type="SUPFAM" id="SSF103473">
    <property type="entry name" value="MFS general substrate transporter"/>
    <property type="match status" value="1"/>
</dbReference>
<evidence type="ECO:0000256" key="8">
    <source>
        <dbReference type="SAM" id="MobiDB-lite"/>
    </source>
</evidence>
<feature type="transmembrane region" description="Helical" evidence="9">
    <location>
        <begin position="115"/>
        <end position="134"/>
    </location>
</feature>
<dbReference type="EMBL" id="JAGIOD010000001">
    <property type="protein sequence ID" value="MBP2381783.1"/>
    <property type="molecule type" value="Genomic_DNA"/>
</dbReference>
<feature type="transmembrane region" description="Helical" evidence="9">
    <location>
        <begin position="140"/>
        <end position="162"/>
    </location>
</feature>
<dbReference type="InterPro" id="IPR003663">
    <property type="entry name" value="Sugar/inositol_transpt"/>
</dbReference>
<evidence type="ECO:0000256" key="1">
    <source>
        <dbReference type="ARBA" id="ARBA00004651"/>
    </source>
</evidence>
<dbReference type="InterPro" id="IPR020846">
    <property type="entry name" value="MFS_dom"/>
</dbReference>
<sequence length="514" mass="54388">MSNSPENDPEQVGDTPSEHTDPSSATDAGPPGGGVLAALDSRDVRGLYLYLALLATIGGFLFGFDSSNIGSALVFLPFDLGAWGTGITVAGASLGSCAGALLAGPLTDRFGRKSLLLADSALFAIGSLVSALAPEATTLIIGRIIIGLAIGADSAIATAYIAEFAPKKRRGALSIIQQWMITIGILGAYVVAVILLQAFPDSATTVDWRIMLGVGFIPAVVSLLLRARMPESPRWLLERGREEDVRTAMRKLDIEVTAAQVHAEALAVQERVRRLANTTLWTPAVRRALVVVCVFFVFQQITGINVAFYYGPELLGPYFGTEGGDPVQAEIAGVMAAGVLAIVNVVATYFAFRYIDTFGRRKLAIGGFSCMLVFLVIGAIGNATLTGTPQLIMLMVTFALFISSFAIGVGGTGWLIQGEIFPTAVRGRAAAIAASVNWLSNYALVLFFPVLQEGLGLSWVMIIFAVLCLLGAVFVRRFLPETNGKAADETILLFEGPVNREDPSQPSVAPSALR</sequence>